<dbReference type="EMBL" id="JAPFFI010000009">
    <property type="protein sequence ID" value="KAJ6382216.1"/>
    <property type="molecule type" value="Genomic_DNA"/>
</dbReference>
<evidence type="ECO:0000313" key="2">
    <source>
        <dbReference type="EMBL" id="KAJ6382216.1"/>
    </source>
</evidence>
<dbReference type="Proteomes" id="UP001141253">
    <property type="component" value="Chromosome 6"/>
</dbReference>
<gene>
    <name evidence="2" type="ORF">OIU77_030798</name>
</gene>
<protein>
    <submittedName>
        <fullName evidence="2">Uncharacterized protein</fullName>
    </submittedName>
</protein>
<organism evidence="2 3">
    <name type="scientific">Salix suchowensis</name>
    <dbReference type="NCBI Taxonomy" id="1278906"/>
    <lineage>
        <taxon>Eukaryota</taxon>
        <taxon>Viridiplantae</taxon>
        <taxon>Streptophyta</taxon>
        <taxon>Embryophyta</taxon>
        <taxon>Tracheophyta</taxon>
        <taxon>Spermatophyta</taxon>
        <taxon>Magnoliopsida</taxon>
        <taxon>eudicotyledons</taxon>
        <taxon>Gunneridae</taxon>
        <taxon>Pentapetalae</taxon>
        <taxon>rosids</taxon>
        <taxon>fabids</taxon>
        <taxon>Malpighiales</taxon>
        <taxon>Salicaceae</taxon>
        <taxon>Saliceae</taxon>
        <taxon>Salix</taxon>
    </lineage>
</organism>
<comment type="caution">
    <text evidence="2">The sequence shown here is derived from an EMBL/GenBank/DDBJ whole genome shotgun (WGS) entry which is preliminary data.</text>
</comment>
<evidence type="ECO:0000313" key="3">
    <source>
        <dbReference type="Proteomes" id="UP001141253"/>
    </source>
</evidence>
<feature type="non-terminal residue" evidence="2">
    <location>
        <position position="128"/>
    </location>
</feature>
<reference evidence="2" key="1">
    <citation type="submission" date="2022-10" db="EMBL/GenBank/DDBJ databases">
        <authorList>
            <person name="Hyden B.L."/>
            <person name="Feng K."/>
            <person name="Yates T."/>
            <person name="Jawdy S."/>
            <person name="Smart L.B."/>
            <person name="Muchero W."/>
        </authorList>
    </citation>
    <scope>NUCLEOTIDE SEQUENCE</scope>
    <source>
        <tissue evidence="2">Shoot tip</tissue>
    </source>
</reference>
<accession>A0ABQ9BEY6</accession>
<feature type="compositionally biased region" description="Basic residues" evidence="1">
    <location>
        <begin position="99"/>
        <end position="112"/>
    </location>
</feature>
<name>A0ABQ9BEY6_9ROSI</name>
<sequence length="128" mass="13156">MSAPPSPLLQLELGPMQIPVQGLSPPTSAPNPAPKDGGAHFSGTIAAIAAKNGGSEASKESVVAHASQVDNAALGSVQPTDPMLAEVDVAAGGWEQVRKKHHSNKHSHKKLSRATTDVSAGLVSWQKK</sequence>
<evidence type="ECO:0000256" key="1">
    <source>
        <dbReference type="SAM" id="MobiDB-lite"/>
    </source>
</evidence>
<proteinExistence type="predicted"/>
<keyword evidence="3" id="KW-1185">Reference proteome</keyword>
<feature type="region of interest" description="Disordered" evidence="1">
    <location>
        <begin position="15"/>
        <end position="42"/>
    </location>
</feature>
<feature type="region of interest" description="Disordered" evidence="1">
    <location>
        <begin position="99"/>
        <end position="128"/>
    </location>
</feature>
<reference evidence="2" key="2">
    <citation type="journal article" date="2023" name="Int. J. Mol. Sci.">
        <title>De Novo Assembly and Annotation of 11 Diverse Shrub Willow (Salix) Genomes Reveals Novel Gene Organization in Sex-Linked Regions.</title>
        <authorList>
            <person name="Hyden B."/>
            <person name="Feng K."/>
            <person name="Yates T.B."/>
            <person name="Jawdy S."/>
            <person name="Cereghino C."/>
            <person name="Smart L.B."/>
            <person name="Muchero W."/>
        </authorList>
    </citation>
    <scope>NUCLEOTIDE SEQUENCE</scope>
    <source>
        <tissue evidence="2">Shoot tip</tissue>
    </source>
</reference>